<sequence length="810" mass="90289">MSLFQAREWCSTCCGGIEEEFDQGGLCLANIDNNPNGYDKVIVGSLNGVIRIFTAEKGGFKANNLMLETQLGYPIIQVEAGRFVSGSEKTQLAVLHPRSLCVYAVSSVVGFVEQSQFFSTKLIYEHRLEHVSSSMVYGPFGGVKDKDFICILSMDGVLRFYEQEIFSFQAFLPDFLLPGPFVYISSKDSFVFGVSDRSLQCYKYGTLASSSVSDKNAKKILPDWSKMLGEHLVSIQFSGGSIEVLGERSLFTINISGEIVHMKKLEYSPNCLLSYTKPSSSDVKINLVCTYSSMLLVYEDHILIWAAQLPHDSVSCRIGNFDGLQGVIVTLNEHGYIFCSYLGTTPSLFTIPKVTERENNFDALDKELKDLNKFIQASESGTDLSPAVKEPLSINVVLPERLDETSKSQELIDNDGDHPISPSITVEIILEWKSLKPVENVTLCCSSKHPIICSQPQICIPILGNKCALNVFFCTLGSSLPSDLDVSITASYLTDSEVPRVVQMSFELPLDLIAFGSPPLKTGINKLVIEVNKDTVNLGEIFPDMVEDAVIPISGLGVQYYGGPIVTLIASKQTSRYRLQSDSFEAMWIILNTLLKRLTVFYEKNSNGVPFRCSFQGPIPHQEYFLLIDKHFELRLALDLYLKMLSQRAHQFRVIQKRLLMRFKDKTPAPLAHLDTLLDGTYKQLLALGEQIENTQLALLHASTALSSGTRLINLLIKFYVSMSDDDFGILQNIVTPNVSDTSTQGWEEMVDVNICYMIKTCLSKGSKDQNLVLPPMKMDKDTNKLKKHLSLLWERLGKGTKLNLDISSD</sequence>
<dbReference type="GO" id="GO:0060271">
    <property type="term" value="P:cilium assembly"/>
    <property type="evidence" value="ECO:0007669"/>
    <property type="project" value="TreeGrafter"/>
</dbReference>
<reference evidence="6" key="1">
    <citation type="journal article" date="2013" name="Genome Biol. Evol.">
        <title>Punctuated emergences of genetic and phenotypic innovations in eumetazoan, bilaterian, euteleostome, and hominidae ancestors.</title>
        <authorList>
            <person name="Wenger Y."/>
            <person name="Galliot B."/>
        </authorList>
    </citation>
    <scope>NUCLEOTIDE SEQUENCE</scope>
    <source>
        <tissue evidence="6">Whole animals</tissue>
    </source>
</reference>
<evidence type="ECO:0000259" key="2">
    <source>
        <dbReference type="Pfam" id="PF14728"/>
    </source>
</evidence>
<dbReference type="InterPro" id="IPR026511">
    <property type="entry name" value="PTHB1"/>
</dbReference>
<proteinExistence type="evidence at transcript level"/>
<dbReference type="InterPro" id="IPR055363">
    <property type="entry name" value="PTHB1_hp_dom"/>
</dbReference>
<dbReference type="Pfam" id="PF14727">
    <property type="entry name" value="PHTB1_N"/>
    <property type="match status" value="1"/>
</dbReference>
<feature type="domain" description="PTHB1 platform" evidence="3">
    <location>
        <begin position="509"/>
        <end position="616"/>
    </location>
</feature>
<dbReference type="InterPro" id="IPR028073">
    <property type="entry name" value="PHTB1_N_dom"/>
</dbReference>
<dbReference type="AlphaFoldDB" id="T2MCZ3"/>
<protein>
    <submittedName>
        <fullName evidence="6">Protein PTHB1</fullName>
    </submittedName>
</protein>
<dbReference type="InterPro" id="IPR028074">
    <property type="entry name" value="PHTB1_GAE_dom"/>
</dbReference>
<evidence type="ECO:0000259" key="5">
    <source>
        <dbReference type="Pfam" id="PF23339"/>
    </source>
</evidence>
<evidence type="ECO:0000259" key="3">
    <source>
        <dbReference type="Pfam" id="PF23337"/>
    </source>
</evidence>
<dbReference type="Pfam" id="PF23338">
    <property type="entry name" value="PTHB1_hp"/>
    <property type="match status" value="1"/>
</dbReference>
<dbReference type="OMA" id="VPVEDWT"/>
<feature type="domain" description="PTHB1 N-terminal" evidence="1">
    <location>
        <begin position="1"/>
        <end position="346"/>
    </location>
</feature>
<evidence type="ECO:0000259" key="4">
    <source>
        <dbReference type="Pfam" id="PF23338"/>
    </source>
</evidence>
<evidence type="ECO:0000313" key="6">
    <source>
        <dbReference type="EMBL" id="CDG69790.1"/>
    </source>
</evidence>
<dbReference type="OrthoDB" id="10262646at2759"/>
<dbReference type="GO" id="GO:0034464">
    <property type="term" value="C:BBSome"/>
    <property type="evidence" value="ECO:0007669"/>
    <property type="project" value="InterPro"/>
</dbReference>
<evidence type="ECO:0000259" key="1">
    <source>
        <dbReference type="Pfam" id="PF14727"/>
    </source>
</evidence>
<feature type="domain" description="PTHB1 hairpin" evidence="4">
    <location>
        <begin position="618"/>
        <end position="719"/>
    </location>
</feature>
<feature type="domain" description="PTHB1 GAE" evidence="2">
    <location>
        <begin position="421"/>
        <end position="506"/>
    </location>
</feature>
<name>T2MCZ3_HYDVU</name>
<dbReference type="Pfam" id="PF14728">
    <property type="entry name" value="PTHB1_GAE"/>
    <property type="match status" value="1"/>
</dbReference>
<accession>T2MCZ3</accession>
<dbReference type="InterPro" id="IPR055362">
    <property type="entry name" value="PTHB1_pf_dom"/>
</dbReference>
<dbReference type="PANTHER" id="PTHR20991:SF0">
    <property type="entry name" value="PROTEIN PTHB1"/>
    <property type="match status" value="1"/>
</dbReference>
<dbReference type="InterPro" id="IPR055364">
    <property type="entry name" value="PTHB1_CtH_dom"/>
</dbReference>
<feature type="domain" description="PTHB1 C-terminal helix bundle" evidence="5">
    <location>
        <begin position="723"/>
        <end position="797"/>
    </location>
</feature>
<dbReference type="EMBL" id="HAAD01003558">
    <property type="protein sequence ID" value="CDG69790.1"/>
    <property type="molecule type" value="mRNA"/>
</dbReference>
<dbReference type="Pfam" id="PF23337">
    <property type="entry name" value="PTHB1_pf"/>
    <property type="match status" value="1"/>
</dbReference>
<dbReference type="Pfam" id="PF23339">
    <property type="entry name" value="PTHB1_CtH"/>
    <property type="match status" value="1"/>
</dbReference>
<dbReference type="GO" id="GO:0016020">
    <property type="term" value="C:membrane"/>
    <property type="evidence" value="ECO:0007669"/>
    <property type="project" value="TreeGrafter"/>
</dbReference>
<organism evidence="6">
    <name type="scientific">Hydra vulgaris</name>
    <name type="common">Hydra</name>
    <name type="synonym">Hydra attenuata</name>
    <dbReference type="NCBI Taxonomy" id="6087"/>
    <lineage>
        <taxon>Eukaryota</taxon>
        <taxon>Metazoa</taxon>
        <taxon>Cnidaria</taxon>
        <taxon>Hydrozoa</taxon>
        <taxon>Hydroidolina</taxon>
        <taxon>Anthoathecata</taxon>
        <taxon>Aplanulata</taxon>
        <taxon>Hydridae</taxon>
        <taxon>Hydra</taxon>
    </lineage>
</organism>
<gene>
    <name evidence="6" type="primary">BBS9</name>
</gene>
<dbReference type="PANTHER" id="PTHR20991">
    <property type="entry name" value="PARATHYROID HORMONE-RESPONSIVE B1 GENE"/>
    <property type="match status" value="1"/>
</dbReference>